<organism evidence="2">
    <name type="scientific">Picea glauca</name>
    <name type="common">White spruce</name>
    <name type="synonym">Pinus glauca</name>
    <dbReference type="NCBI Taxonomy" id="3330"/>
    <lineage>
        <taxon>Eukaryota</taxon>
        <taxon>Viridiplantae</taxon>
        <taxon>Streptophyta</taxon>
        <taxon>Embryophyta</taxon>
        <taxon>Tracheophyta</taxon>
        <taxon>Spermatophyta</taxon>
        <taxon>Pinopsida</taxon>
        <taxon>Pinidae</taxon>
        <taxon>Conifers I</taxon>
        <taxon>Pinales</taxon>
        <taxon>Pinaceae</taxon>
        <taxon>Picea</taxon>
    </lineage>
</organism>
<dbReference type="AlphaFoldDB" id="A0A101LVA4"/>
<reference evidence="2" key="1">
    <citation type="journal article" date="2015" name="Genome Biol. Evol.">
        <title>Organellar Genomes of White Spruce (Picea glauca): Assembly and Annotation.</title>
        <authorList>
            <person name="Jackman S.D."/>
            <person name="Warren R.L."/>
            <person name="Gibb E.A."/>
            <person name="Vandervalk B.P."/>
            <person name="Mohamadi H."/>
            <person name="Chu J."/>
            <person name="Raymond A."/>
            <person name="Pleasance S."/>
            <person name="Coope R."/>
            <person name="Wildung M.R."/>
            <person name="Ritland C.E."/>
            <person name="Bousquet J."/>
            <person name="Jones S.J."/>
            <person name="Bohlmann J."/>
            <person name="Birol I."/>
        </authorList>
    </citation>
    <scope>NUCLEOTIDE SEQUENCE [LARGE SCALE GENOMIC DNA]</scope>
    <source>
        <tissue evidence="2">Flushing bud</tissue>
    </source>
</reference>
<keyword evidence="2" id="KW-0496">Mitochondrion</keyword>
<evidence type="ECO:0008006" key="3">
    <source>
        <dbReference type="Google" id="ProtNLM"/>
    </source>
</evidence>
<feature type="signal peptide" evidence="1">
    <location>
        <begin position="1"/>
        <end position="19"/>
    </location>
</feature>
<sequence>MMVRLLVRLPLLLNRLLLRLDLHLYLDLNPQRVKLLALVQIQGKLAFEPSLFMPVCPPLPMLSPPSLRGSDLELGFEAGY</sequence>
<geneLocation type="mitochondrion" evidence="2"/>
<protein>
    <recommendedName>
        <fullName evidence="3">Secreted protein</fullName>
    </recommendedName>
</protein>
<keyword evidence="1" id="KW-0732">Signal</keyword>
<accession>A0A101LVA4</accession>
<evidence type="ECO:0000256" key="1">
    <source>
        <dbReference type="SAM" id="SignalP"/>
    </source>
</evidence>
<proteinExistence type="predicted"/>
<name>A0A101LVA4_PICGL</name>
<gene>
    <name evidence="2" type="ORF">ABT39_MTgene2079</name>
</gene>
<dbReference type="EMBL" id="LKAM01000014">
    <property type="protein sequence ID" value="KUM45976.1"/>
    <property type="molecule type" value="Genomic_DNA"/>
</dbReference>
<feature type="chain" id="PRO_5007100122" description="Secreted protein" evidence="1">
    <location>
        <begin position="20"/>
        <end position="80"/>
    </location>
</feature>
<comment type="caution">
    <text evidence="2">The sequence shown here is derived from an EMBL/GenBank/DDBJ whole genome shotgun (WGS) entry which is preliminary data.</text>
</comment>
<evidence type="ECO:0000313" key="2">
    <source>
        <dbReference type="EMBL" id="KUM45976.1"/>
    </source>
</evidence>